<evidence type="ECO:0000256" key="1">
    <source>
        <dbReference type="ARBA" id="ARBA00022801"/>
    </source>
</evidence>
<keyword evidence="4" id="KW-1185">Reference proteome</keyword>
<dbReference type="InterPro" id="IPR036514">
    <property type="entry name" value="SGNH_hydro_sf"/>
</dbReference>
<sequence>MMFSLCAAPLQAKVVLPSLFRSGMVMQRGTPVPVWGTADKGEKVTVVFKKKTYETVAGDDGRWLIELPAQKAGGPYTVDVAGTVLSDVLFGDVWLCSGQSNIDTDVERVYPRYESEIDSYKNDDIRLFRVQTVTNLHGHSEDVKATGWRKLDKNNAWNFSAVGYFLAKRMYEKTGVPQGVICNSLGGTPIESWIEGDSLKNGFTQYYLQTELCKDDEMLKAYAMANQRANNRWNSLLDENDPGLKGGWNTLAYDDSLWPEVNQYGSLLPNGGGWRNYVGSLWVRQHIHVDAEHAGKPARLLLGTLYDMDYTFVNGREVGRTYYQYPPRRYQIPAGLLREGDNVITVRFINKNGMPHFIKEKPYEIIFSPGDTMKIGEQWRVSEGARMPSPLGGGTSVQNLPSVLYNAMLYPLAPYPMSGVVWYQGESNTGRSAEYAPLLRKLMANWRQVFNQPQLPFAIVQLANFMQPSAGPQDSQWARLRDAQREVAYEDGRSELVVAIDLGEATDIHPLQKKDVAERAGMAFDRLVYGKKVTLSPKVVKTDVQGRRVTVTFDQPLAGGAMYEFELAGPDGRFVNASAEANGNAVVVECEGVSNPVQVRYAWKDNPAKANCYGKNGLPATPFSECINKKTNL</sequence>
<dbReference type="Gene3D" id="2.60.40.10">
    <property type="entry name" value="Immunoglobulins"/>
    <property type="match status" value="1"/>
</dbReference>
<reference evidence="3 4" key="1">
    <citation type="submission" date="2020-05" db="EMBL/GenBank/DDBJ databases">
        <title>Distinct polysaccharide utilization as determinants for interspecies competition between intestinal Prevotella spp.</title>
        <authorList>
            <person name="Galvez E.J.C."/>
            <person name="Iljazovic A."/>
            <person name="Strowig T."/>
        </authorList>
    </citation>
    <scope>NUCLEOTIDE SEQUENCE [LARGE SCALE GENOMIC DNA]</scope>
    <source>
        <strain evidence="3 4">PROD</strain>
    </source>
</reference>
<proteinExistence type="predicted"/>
<dbReference type="InterPro" id="IPR013783">
    <property type="entry name" value="Ig-like_fold"/>
</dbReference>
<dbReference type="EMBL" id="JABKKE010000036">
    <property type="protein sequence ID" value="NPE15292.1"/>
    <property type="molecule type" value="Genomic_DNA"/>
</dbReference>
<dbReference type="PANTHER" id="PTHR22901">
    <property type="entry name" value="SIALATE O-ACETYLESTERASE"/>
    <property type="match status" value="1"/>
</dbReference>
<dbReference type="InterPro" id="IPR005181">
    <property type="entry name" value="SASA"/>
</dbReference>
<dbReference type="Proteomes" id="UP001193734">
    <property type="component" value="Unassembled WGS sequence"/>
</dbReference>
<organism evidence="3 4">
    <name type="scientific">Xylanibacter rodentium</name>
    <dbReference type="NCBI Taxonomy" id="2736289"/>
    <lineage>
        <taxon>Bacteria</taxon>
        <taxon>Pseudomonadati</taxon>
        <taxon>Bacteroidota</taxon>
        <taxon>Bacteroidia</taxon>
        <taxon>Bacteroidales</taxon>
        <taxon>Prevotellaceae</taxon>
        <taxon>Xylanibacter</taxon>
    </lineage>
</organism>
<dbReference type="PANTHER" id="PTHR22901:SF0">
    <property type="entry name" value="SIALATE O-ACETYLESTERASE"/>
    <property type="match status" value="1"/>
</dbReference>
<dbReference type="SUPFAM" id="SSF52266">
    <property type="entry name" value="SGNH hydrolase"/>
    <property type="match status" value="1"/>
</dbReference>
<protein>
    <submittedName>
        <fullName evidence="3">Sialate O-acetylesterase</fullName>
    </submittedName>
</protein>
<dbReference type="Gene3D" id="3.40.50.1110">
    <property type="entry name" value="SGNH hydrolase"/>
    <property type="match status" value="2"/>
</dbReference>
<dbReference type="Pfam" id="PF03629">
    <property type="entry name" value="SASA"/>
    <property type="match status" value="2"/>
</dbReference>
<feature type="domain" description="Sialate O-acetylesterase" evidence="2">
    <location>
        <begin position="393"/>
        <end position="508"/>
    </location>
</feature>
<feature type="domain" description="Sialate O-acetylesterase" evidence="2">
    <location>
        <begin position="92"/>
        <end position="199"/>
    </location>
</feature>
<evidence type="ECO:0000313" key="4">
    <source>
        <dbReference type="Proteomes" id="UP001193734"/>
    </source>
</evidence>
<dbReference type="InterPro" id="IPR039329">
    <property type="entry name" value="SIAE"/>
</dbReference>
<evidence type="ECO:0000259" key="2">
    <source>
        <dbReference type="Pfam" id="PF03629"/>
    </source>
</evidence>
<comment type="caution">
    <text evidence="3">The sequence shown here is derived from an EMBL/GenBank/DDBJ whole genome shotgun (WGS) entry which is preliminary data.</text>
</comment>
<dbReference type="InterPro" id="IPR008979">
    <property type="entry name" value="Galactose-bd-like_sf"/>
</dbReference>
<evidence type="ECO:0000313" key="3">
    <source>
        <dbReference type="EMBL" id="NPE15292.1"/>
    </source>
</evidence>
<accession>A0ABX2AWX4</accession>
<name>A0ABX2AWX4_9BACT</name>
<keyword evidence="1" id="KW-0378">Hydrolase</keyword>
<dbReference type="SUPFAM" id="SSF49785">
    <property type="entry name" value="Galactose-binding domain-like"/>
    <property type="match status" value="1"/>
</dbReference>
<gene>
    <name evidence="3" type="ORF">HPS55_13355</name>
</gene>